<accession>A0A2S5TDK7</accession>
<evidence type="ECO:0000256" key="1">
    <source>
        <dbReference type="SAM" id="MobiDB-lite"/>
    </source>
</evidence>
<feature type="region of interest" description="Disordered" evidence="1">
    <location>
        <begin position="1"/>
        <end position="20"/>
    </location>
</feature>
<sequence>MRLKVVNRQLPDSEPSSPRRERRLWHVANEGMMPMGCGACPDSSLCGGLQINDKIFDCGSFCRCPDPAACDTVCRARPEHYVARRSEVFGFDLANVPRCEAVASIKAPSYIPMLMHGSRRSTPLKLDAVAVPLAELLDRRSGAHRFGSRAELYDHFMLDDLTAVIASGTDEDKSIERVWGLKDPAAFAKTLMNMGVSAVTSPNFSLFNDVPRWDNLYNMKRIALCWQQFQSAGLHSLLHVNARTDQDWNRWIEFIEARPEISGVAFEFGTGAGAQSREGWHRDQLCRLAQSISRPLELYVRGGLQVLGELRTAFGNANIKMIDSRPFMKAMHRQAGEIAASGKLEWTPAPTAFGQELDDLLALNIFQCRLDVLQGTRRK</sequence>
<organism evidence="2 3">
    <name type="scientific">Solimonas fluminis</name>
    <dbReference type="NCBI Taxonomy" id="2086571"/>
    <lineage>
        <taxon>Bacteria</taxon>
        <taxon>Pseudomonadati</taxon>
        <taxon>Pseudomonadota</taxon>
        <taxon>Gammaproteobacteria</taxon>
        <taxon>Nevskiales</taxon>
        <taxon>Nevskiaceae</taxon>
        <taxon>Solimonas</taxon>
    </lineage>
</organism>
<evidence type="ECO:0000313" key="3">
    <source>
        <dbReference type="Proteomes" id="UP000238220"/>
    </source>
</evidence>
<dbReference type="AlphaFoldDB" id="A0A2S5TDK7"/>
<dbReference type="OrthoDB" id="7375815at2"/>
<protein>
    <recommendedName>
        <fullName evidence="4">DUF4417 domain-containing protein</fullName>
    </recommendedName>
</protein>
<reference evidence="2 3" key="1">
    <citation type="submission" date="2018-02" db="EMBL/GenBank/DDBJ databases">
        <title>Genome sequencing of Solimonas sp. HR-BB.</title>
        <authorList>
            <person name="Lee Y."/>
            <person name="Jeon C.O."/>
        </authorList>
    </citation>
    <scope>NUCLEOTIDE SEQUENCE [LARGE SCALE GENOMIC DNA]</scope>
    <source>
        <strain evidence="2 3">HR-BB</strain>
    </source>
</reference>
<dbReference type="Proteomes" id="UP000238220">
    <property type="component" value="Unassembled WGS sequence"/>
</dbReference>
<evidence type="ECO:0000313" key="2">
    <source>
        <dbReference type="EMBL" id="PPE73074.1"/>
    </source>
</evidence>
<dbReference type="EMBL" id="PSNW01000008">
    <property type="protein sequence ID" value="PPE73074.1"/>
    <property type="molecule type" value="Genomic_DNA"/>
</dbReference>
<comment type="caution">
    <text evidence="2">The sequence shown here is derived from an EMBL/GenBank/DDBJ whole genome shotgun (WGS) entry which is preliminary data.</text>
</comment>
<evidence type="ECO:0008006" key="4">
    <source>
        <dbReference type="Google" id="ProtNLM"/>
    </source>
</evidence>
<proteinExistence type="predicted"/>
<keyword evidence="3" id="KW-1185">Reference proteome</keyword>
<name>A0A2S5TDK7_9GAMM</name>
<gene>
    <name evidence="2" type="ORF">C3942_14715</name>
</gene>